<dbReference type="EMBL" id="VHLG01000021">
    <property type="protein sequence ID" value="TPW26949.1"/>
    <property type="molecule type" value="Genomic_DNA"/>
</dbReference>
<sequence>MSVIYHVGLHNDGYAYRLEDAWSETFPTHKAALAAARQAAARQRAGGRDAHILYETEDGTWHREYAEGGDRPETIVIDDTGK</sequence>
<dbReference type="RefSeq" id="WP_141151050.1">
    <property type="nucleotide sequence ID" value="NZ_VHLG01000021.1"/>
</dbReference>
<dbReference type="OrthoDB" id="7596641at2"/>
<dbReference type="InterPro" id="IPR018691">
    <property type="entry name" value="DUF2188"/>
</dbReference>
<comment type="caution">
    <text evidence="1">The sequence shown here is derived from an EMBL/GenBank/DDBJ whole genome shotgun (WGS) entry which is preliminary data.</text>
</comment>
<dbReference type="AlphaFoldDB" id="A0A506U2Y8"/>
<name>A0A506U2Y8_9HYPH</name>
<keyword evidence="2" id="KW-1185">Reference proteome</keyword>
<dbReference type="Proteomes" id="UP000318801">
    <property type="component" value="Unassembled WGS sequence"/>
</dbReference>
<reference evidence="1 2" key="1">
    <citation type="submission" date="2019-06" db="EMBL/GenBank/DDBJ databases">
        <authorList>
            <person name="Li M."/>
        </authorList>
    </citation>
    <scope>NUCLEOTIDE SEQUENCE [LARGE SCALE GENOMIC DNA]</scope>
    <source>
        <strain evidence="1 2">BGMRC2036</strain>
    </source>
</reference>
<proteinExistence type="predicted"/>
<accession>A0A506U2Y8</accession>
<gene>
    <name evidence="1" type="ORF">FJU08_21165</name>
</gene>
<evidence type="ECO:0000313" key="1">
    <source>
        <dbReference type="EMBL" id="TPW26949.1"/>
    </source>
</evidence>
<organism evidence="1 2">
    <name type="scientific">Martelella alba</name>
    <dbReference type="NCBI Taxonomy" id="2590451"/>
    <lineage>
        <taxon>Bacteria</taxon>
        <taxon>Pseudomonadati</taxon>
        <taxon>Pseudomonadota</taxon>
        <taxon>Alphaproteobacteria</taxon>
        <taxon>Hyphomicrobiales</taxon>
        <taxon>Aurantimonadaceae</taxon>
        <taxon>Martelella</taxon>
    </lineage>
</organism>
<evidence type="ECO:0000313" key="2">
    <source>
        <dbReference type="Proteomes" id="UP000318801"/>
    </source>
</evidence>
<protein>
    <submittedName>
        <fullName evidence="1">DUF2188 domain-containing protein</fullName>
    </submittedName>
</protein>
<dbReference type="Pfam" id="PF09954">
    <property type="entry name" value="DUF2188"/>
    <property type="match status" value="1"/>
</dbReference>